<evidence type="ECO:0000313" key="3">
    <source>
        <dbReference type="EMBL" id="RHY32581.1"/>
    </source>
</evidence>
<sequence>MAGRPPSWWDQVLLSHTGSTTEVRRRLDTLFIVHAGIAIVIGGSCLVLPHSLAMSALGASEYGHLVHEVVRLYGALTLAQGWLVWKTRLVGDALIRKTFCQAYCLCFLLQAAALVRAQVSSPESHSVLNWVNIIVLAALGAAYGYFVVFKTIKVFELP</sequence>
<dbReference type="EMBL" id="KI914006">
    <property type="protein sequence ID" value="ETV91881.1"/>
    <property type="molecule type" value="Genomic_DNA"/>
</dbReference>
<evidence type="ECO:0000313" key="4">
    <source>
        <dbReference type="Proteomes" id="UP000285060"/>
    </source>
</evidence>
<organism evidence="2">
    <name type="scientific">Aphanomyces invadans</name>
    <dbReference type="NCBI Taxonomy" id="157072"/>
    <lineage>
        <taxon>Eukaryota</taxon>
        <taxon>Sar</taxon>
        <taxon>Stramenopiles</taxon>
        <taxon>Oomycota</taxon>
        <taxon>Saprolegniomycetes</taxon>
        <taxon>Saprolegniales</taxon>
        <taxon>Verrucalvaceae</taxon>
        <taxon>Aphanomyces</taxon>
    </lineage>
</organism>
<name>A0A024TE78_9STRA</name>
<keyword evidence="1" id="KW-1133">Transmembrane helix</keyword>
<keyword evidence="1" id="KW-0472">Membrane</keyword>
<evidence type="ECO:0000313" key="2">
    <source>
        <dbReference type="EMBL" id="ETV91881.1"/>
    </source>
</evidence>
<gene>
    <name evidence="3" type="ORF">DYB32_002419</name>
    <name evidence="2" type="ORF">H310_13686</name>
</gene>
<dbReference type="eggNOG" id="ENOG502RZYW">
    <property type="taxonomic scope" value="Eukaryota"/>
</dbReference>
<dbReference type="VEuPathDB" id="FungiDB:H310_13686"/>
<protein>
    <submittedName>
        <fullName evidence="2">Uncharacterized protein</fullName>
    </submittedName>
</protein>
<accession>A0A024TE78</accession>
<dbReference type="GeneID" id="20090736"/>
<feature type="transmembrane region" description="Helical" evidence="1">
    <location>
        <begin position="69"/>
        <end position="85"/>
    </location>
</feature>
<dbReference type="OrthoDB" id="66984at2759"/>
<evidence type="ECO:0000256" key="1">
    <source>
        <dbReference type="SAM" id="Phobius"/>
    </source>
</evidence>
<feature type="transmembrane region" description="Helical" evidence="1">
    <location>
        <begin position="97"/>
        <end position="115"/>
    </location>
</feature>
<reference evidence="2" key="1">
    <citation type="submission" date="2013-12" db="EMBL/GenBank/DDBJ databases">
        <title>The Genome Sequence of Aphanomyces invadans NJM9701.</title>
        <authorList>
            <consortium name="The Broad Institute Genomics Platform"/>
            <person name="Russ C."/>
            <person name="Tyler B."/>
            <person name="van West P."/>
            <person name="Dieguez-Uribeondo J."/>
            <person name="Young S.K."/>
            <person name="Zeng Q."/>
            <person name="Gargeya S."/>
            <person name="Fitzgerald M."/>
            <person name="Abouelleil A."/>
            <person name="Alvarado L."/>
            <person name="Chapman S.B."/>
            <person name="Gainer-Dewar J."/>
            <person name="Goldberg J."/>
            <person name="Griggs A."/>
            <person name="Gujja S."/>
            <person name="Hansen M."/>
            <person name="Howarth C."/>
            <person name="Imamovic A."/>
            <person name="Ireland A."/>
            <person name="Larimer J."/>
            <person name="McCowan C."/>
            <person name="Murphy C."/>
            <person name="Pearson M."/>
            <person name="Poon T.W."/>
            <person name="Priest M."/>
            <person name="Roberts A."/>
            <person name="Saif S."/>
            <person name="Shea T."/>
            <person name="Sykes S."/>
            <person name="Wortman J."/>
            <person name="Nusbaum C."/>
            <person name="Birren B."/>
        </authorList>
    </citation>
    <scope>NUCLEOTIDE SEQUENCE [LARGE SCALE GENOMIC DNA]</scope>
    <source>
        <strain evidence="2">NJM9701</strain>
    </source>
</reference>
<keyword evidence="4" id="KW-1185">Reference proteome</keyword>
<proteinExistence type="predicted"/>
<feature type="transmembrane region" description="Helical" evidence="1">
    <location>
        <begin position="127"/>
        <end position="148"/>
    </location>
</feature>
<dbReference type="Proteomes" id="UP000285060">
    <property type="component" value="Unassembled WGS sequence"/>
</dbReference>
<dbReference type="AlphaFoldDB" id="A0A024TE78"/>
<keyword evidence="1" id="KW-0812">Transmembrane</keyword>
<dbReference type="EMBL" id="QUSY01000127">
    <property type="protein sequence ID" value="RHY32581.1"/>
    <property type="molecule type" value="Genomic_DNA"/>
</dbReference>
<feature type="transmembrane region" description="Helical" evidence="1">
    <location>
        <begin position="29"/>
        <end position="49"/>
    </location>
</feature>
<reference evidence="3 4" key="2">
    <citation type="submission" date="2018-08" db="EMBL/GenBank/DDBJ databases">
        <title>Aphanomyces genome sequencing and annotation.</title>
        <authorList>
            <person name="Minardi D."/>
            <person name="Oidtmann B."/>
            <person name="Van Der Giezen M."/>
            <person name="Studholme D.J."/>
        </authorList>
    </citation>
    <scope>NUCLEOTIDE SEQUENCE [LARGE SCALE GENOMIC DNA]</scope>
    <source>
        <strain evidence="3 4">NJM0002</strain>
    </source>
</reference>
<dbReference type="RefSeq" id="XP_008879518.1">
    <property type="nucleotide sequence ID" value="XM_008881296.1"/>
</dbReference>